<dbReference type="Proteomes" id="UP000542111">
    <property type="component" value="Unassembled WGS sequence"/>
</dbReference>
<dbReference type="RefSeq" id="WP_169898648.1">
    <property type="nucleotide sequence ID" value="NZ_JAAQYP010000045.1"/>
</dbReference>
<accession>A0A7Y1QNU4</accession>
<organism evidence="1 2">
    <name type="scientific">Pseudomonas gessardii</name>
    <dbReference type="NCBI Taxonomy" id="78544"/>
    <lineage>
        <taxon>Bacteria</taxon>
        <taxon>Pseudomonadati</taxon>
        <taxon>Pseudomonadota</taxon>
        <taxon>Gammaproteobacteria</taxon>
        <taxon>Pseudomonadales</taxon>
        <taxon>Pseudomonadaceae</taxon>
        <taxon>Pseudomonas</taxon>
    </lineage>
</organism>
<evidence type="ECO:0000313" key="2">
    <source>
        <dbReference type="Proteomes" id="UP000542111"/>
    </source>
</evidence>
<dbReference type="EMBL" id="JAAQYP010000045">
    <property type="protein sequence ID" value="NNA97952.1"/>
    <property type="molecule type" value="Genomic_DNA"/>
</dbReference>
<comment type="caution">
    <text evidence="1">The sequence shown here is derived from an EMBL/GenBank/DDBJ whole genome shotgun (WGS) entry which is preliminary data.</text>
</comment>
<gene>
    <name evidence="1" type="ORF">HBO33_22560</name>
</gene>
<protein>
    <submittedName>
        <fullName evidence="1">Uncharacterized protein</fullName>
    </submittedName>
</protein>
<name>A0A7Y1QNU4_9PSED</name>
<proteinExistence type="predicted"/>
<dbReference type="AlphaFoldDB" id="A0A7Y1QNU4"/>
<evidence type="ECO:0000313" key="1">
    <source>
        <dbReference type="EMBL" id="NNA97952.1"/>
    </source>
</evidence>
<sequence>MKHDALSTPKPTDNPIDIDYSNGNGNLVQAQQAIARGEHDAKLMASCLQTHPFHFKMTLPLNHSQDSHGGAIW</sequence>
<reference evidence="1 2" key="1">
    <citation type="journal article" date="2020" name="Front. Microbiol.">
        <title>Genetic Organization of the aprX-lipA2 Operon Affects the Proteolytic Potential of Pseudomonas Species in Milk.</title>
        <authorList>
            <person name="Maier C."/>
            <person name="Huptas C."/>
            <person name="von Neubeck M."/>
            <person name="Scherer S."/>
            <person name="Wenning M."/>
            <person name="Lucking G."/>
        </authorList>
    </citation>
    <scope>NUCLEOTIDE SEQUENCE [LARGE SCALE GENOMIC DNA]</scope>
    <source>
        <strain evidence="1 2">G4779</strain>
    </source>
</reference>